<proteinExistence type="predicted"/>
<evidence type="ECO:0000256" key="1">
    <source>
        <dbReference type="SAM" id="MobiDB-lite"/>
    </source>
</evidence>
<feature type="compositionally biased region" description="Low complexity" evidence="1">
    <location>
        <begin position="29"/>
        <end position="50"/>
    </location>
</feature>
<comment type="caution">
    <text evidence="3">The sequence shown here is derived from an EMBL/GenBank/DDBJ whole genome shotgun (WGS) entry which is preliminary data.</text>
</comment>
<gene>
    <name evidence="3" type="ORF">WJ0W_001882</name>
</gene>
<dbReference type="Proteomes" id="UP001154322">
    <property type="component" value="Unassembled WGS sequence"/>
</dbReference>
<reference evidence="3" key="1">
    <citation type="submission" date="2022-06" db="EMBL/GenBank/DDBJ databases">
        <authorList>
            <person name="Dietemann V."/>
            <person name="Ory F."/>
            <person name="Dainat B."/>
            <person name="Oberhansli S."/>
        </authorList>
    </citation>
    <scope>NUCLEOTIDE SEQUENCE</scope>
    <source>
        <strain evidence="3">Ena-SAMPLE-TAB-26-04-2022-14:26:32:270-5432</strain>
    </source>
</reference>
<dbReference type="Gene3D" id="3.90.1010.20">
    <property type="match status" value="1"/>
</dbReference>
<keyword evidence="2" id="KW-0732">Signal</keyword>
<sequence length="169" mass="18019">MKKKIALLLSAVLVVGMLAGCGDKKEDTTATPNTETTTPAEQGEGQAQGQYKDGTYHAEAGEFDEKSGWKDTLDITVKDGKIAEVNWDAVSKEGGKTKKELGEEYGMKKAGSELEWSEQAKKMEEELIAKQDPAAIAVKDDGTQDAISGVSIHVVGFVKLAEEALASAK</sequence>
<accession>A0ABN8U0S7</accession>
<evidence type="ECO:0000313" key="4">
    <source>
        <dbReference type="Proteomes" id="UP001154322"/>
    </source>
</evidence>
<keyword evidence="4" id="KW-1185">Reference proteome</keyword>
<feature type="signal peptide" evidence="2">
    <location>
        <begin position="1"/>
        <end position="19"/>
    </location>
</feature>
<dbReference type="EMBL" id="CALYLO010000002">
    <property type="protein sequence ID" value="CAH8244652.1"/>
    <property type="molecule type" value="Genomic_DNA"/>
</dbReference>
<organism evidence="3 4">
    <name type="scientific">Paenibacillus melissococcoides</name>
    <dbReference type="NCBI Taxonomy" id="2912268"/>
    <lineage>
        <taxon>Bacteria</taxon>
        <taxon>Bacillati</taxon>
        <taxon>Bacillota</taxon>
        <taxon>Bacilli</taxon>
        <taxon>Bacillales</taxon>
        <taxon>Paenibacillaceae</taxon>
        <taxon>Paenibacillus</taxon>
    </lineage>
</organism>
<feature type="region of interest" description="Disordered" evidence="1">
    <location>
        <begin position="22"/>
        <end position="63"/>
    </location>
</feature>
<evidence type="ECO:0000313" key="3">
    <source>
        <dbReference type="EMBL" id="CAH8244652.1"/>
    </source>
</evidence>
<feature type="chain" id="PRO_5045631167" evidence="2">
    <location>
        <begin position="20"/>
        <end position="169"/>
    </location>
</feature>
<dbReference type="RefSeq" id="WP_213426624.1">
    <property type="nucleotide sequence ID" value="NZ_AP031286.1"/>
</dbReference>
<name>A0ABN8U0S7_9BACL</name>
<feature type="compositionally biased region" description="Basic and acidic residues" evidence="1">
    <location>
        <begin position="54"/>
        <end position="63"/>
    </location>
</feature>
<protein>
    <submittedName>
        <fullName evidence="3">FMN-binding protein</fullName>
    </submittedName>
</protein>
<dbReference type="PROSITE" id="PS51257">
    <property type="entry name" value="PROKAR_LIPOPROTEIN"/>
    <property type="match status" value="1"/>
</dbReference>
<evidence type="ECO:0000256" key="2">
    <source>
        <dbReference type="SAM" id="SignalP"/>
    </source>
</evidence>